<dbReference type="ExpressionAtlas" id="A0A2K2CTP2">
    <property type="expression patterns" value="baseline"/>
</dbReference>
<feature type="transmembrane region" description="Helical" evidence="8">
    <location>
        <begin position="194"/>
        <end position="212"/>
    </location>
</feature>
<evidence type="ECO:0000256" key="1">
    <source>
        <dbReference type="ARBA" id="ARBA00004167"/>
    </source>
</evidence>
<reference evidence="9 10" key="1">
    <citation type="journal article" date="2010" name="Nature">
        <title>Genome sequencing and analysis of the model grass Brachypodium distachyon.</title>
        <authorList>
            <consortium name="International Brachypodium Initiative"/>
        </authorList>
    </citation>
    <scope>NUCLEOTIDE SEQUENCE [LARGE SCALE GENOMIC DNA]</scope>
    <source>
        <strain evidence="9 10">Bd21</strain>
    </source>
</reference>
<dbReference type="InterPro" id="IPR002401">
    <property type="entry name" value="Cyt_P450_E_grp-I"/>
</dbReference>
<evidence type="ECO:0000256" key="8">
    <source>
        <dbReference type="SAM" id="Phobius"/>
    </source>
</evidence>
<accession>A0A2K2CTP2</accession>
<evidence type="ECO:0000313" key="11">
    <source>
        <dbReference type="Proteomes" id="UP000008810"/>
    </source>
</evidence>
<dbReference type="EMBL" id="CM000883">
    <property type="protein sequence ID" value="PNT65394.1"/>
    <property type="molecule type" value="Genomic_DNA"/>
</dbReference>
<dbReference type="Gramene" id="PNT65394">
    <property type="protein sequence ID" value="PNT65394"/>
    <property type="gene ID" value="BRADI_4g41660v3"/>
</dbReference>
<dbReference type="KEGG" id="bdi:100843092"/>
<dbReference type="GO" id="GO:0020037">
    <property type="term" value="F:heme binding"/>
    <property type="evidence" value="ECO:0007669"/>
    <property type="project" value="InterPro"/>
</dbReference>
<dbReference type="OrthoDB" id="2789670at2759"/>
<dbReference type="PRINTS" id="PR00385">
    <property type="entry name" value="P450"/>
</dbReference>
<keyword evidence="6 7" id="KW-0349">Heme</keyword>
<evidence type="ECO:0000313" key="10">
    <source>
        <dbReference type="EnsemblPlants" id="PNT65394"/>
    </source>
</evidence>
<proteinExistence type="inferred from homology"/>
<evidence type="ECO:0000256" key="3">
    <source>
        <dbReference type="ARBA" id="ARBA00022723"/>
    </source>
</evidence>
<dbReference type="GO" id="GO:0005506">
    <property type="term" value="F:iron ion binding"/>
    <property type="evidence" value="ECO:0007669"/>
    <property type="project" value="InterPro"/>
</dbReference>
<keyword evidence="6 7" id="KW-0408">Iron</keyword>
<dbReference type="Pfam" id="PF00067">
    <property type="entry name" value="p450"/>
    <property type="match status" value="1"/>
</dbReference>
<evidence type="ECO:0000256" key="6">
    <source>
        <dbReference type="PIRSR" id="PIRSR602401-1"/>
    </source>
</evidence>
<keyword evidence="7" id="KW-0560">Oxidoreductase</keyword>
<dbReference type="Gene3D" id="1.10.630.10">
    <property type="entry name" value="Cytochrome P450"/>
    <property type="match status" value="1"/>
</dbReference>
<keyword evidence="3 6" id="KW-0479">Metal-binding</keyword>
<dbReference type="InterPro" id="IPR036396">
    <property type="entry name" value="Cyt_P450_sf"/>
</dbReference>
<evidence type="ECO:0000256" key="5">
    <source>
        <dbReference type="ARBA" id="ARBA00023136"/>
    </source>
</evidence>
<dbReference type="PANTHER" id="PTHR24298">
    <property type="entry name" value="FLAVONOID 3'-MONOOXYGENASE-RELATED"/>
    <property type="match status" value="1"/>
</dbReference>
<dbReference type="CDD" id="cd11075">
    <property type="entry name" value="CYP77_89"/>
    <property type="match status" value="1"/>
</dbReference>
<comment type="similarity">
    <text evidence="7">Belongs to the cytochrome P450 family.</text>
</comment>
<comment type="cofactor">
    <cofactor evidence="6">
        <name>heme</name>
        <dbReference type="ChEBI" id="CHEBI:30413"/>
    </cofactor>
</comment>
<evidence type="ECO:0000256" key="7">
    <source>
        <dbReference type="RuleBase" id="RU000461"/>
    </source>
</evidence>
<sequence length="539" mass="59591">MELTSSSSTWPWPSSALVLTTTLSLCLLFFLRGMKKNNKKSQQGRLPPGPSTLVFLARFLLLRRSVFHLAPLLRDLHARYGPVVSVHLFRTVVFVSDRGLAHRALVQGGATFADRPSLAEPLRLLTGGARDISTSPYGPYWRLLRRNLAAQALSPARVAGFAPARQRALDALLRDLRASADDGVVRVRPAFRRAMVGLLVHMCFGATAALGPDALSEVMELQQRIVRAMASFPVFSFFPALTKRVFRRRWAAHVAVRRRQEELFLPLIHARRQLLREDAQEPPPAPCACYVDSLLGLRLPEDHEDGGGGRPLTDGEVVTLCSEFLNAGTDTTVTLLEWAMAELVNHQDVQTKIYNETLSKLSRDGHLDDLQGMAYLKAVVLESLRLHPPGHFLVPHGVLGHGGGAEIGGYAVPNGSEVNFLAGDWGLDEAEWAAPREFRPARFLDGGEAHGMDVTASRGGIRMVPFGAGRRICPAYTVGLLHVEFFVANLVREMEWLPPAEREGKGVDLAEEIEFTAVMKHPLRARVVPRNRMSRNFEI</sequence>
<protein>
    <recommendedName>
        <fullName evidence="12">Cytochrome P450</fullName>
    </recommendedName>
</protein>
<dbReference type="GO" id="GO:0016020">
    <property type="term" value="C:membrane"/>
    <property type="evidence" value="ECO:0007669"/>
    <property type="project" value="UniProtKB-SubCell"/>
</dbReference>
<reference evidence="10" key="3">
    <citation type="submission" date="2018-08" db="UniProtKB">
        <authorList>
            <consortium name="EnsemblPlants"/>
        </authorList>
    </citation>
    <scope>IDENTIFICATION</scope>
    <source>
        <strain evidence="10">cv. Bd21</strain>
    </source>
</reference>
<dbReference type="Proteomes" id="UP000008810">
    <property type="component" value="Chromosome 4"/>
</dbReference>
<gene>
    <name evidence="9" type="ORF">BRADI_4g41660v3</name>
</gene>
<feature type="binding site" description="axial binding residue" evidence="6">
    <location>
        <position position="473"/>
    </location>
    <ligand>
        <name>heme</name>
        <dbReference type="ChEBI" id="CHEBI:30413"/>
    </ligand>
    <ligandPart>
        <name>Fe</name>
        <dbReference type="ChEBI" id="CHEBI:18248"/>
    </ligandPart>
</feature>
<organism evidence="9">
    <name type="scientific">Brachypodium distachyon</name>
    <name type="common">Purple false brome</name>
    <name type="synonym">Trachynia distachya</name>
    <dbReference type="NCBI Taxonomy" id="15368"/>
    <lineage>
        <taxon>Eukaryota</taxon>
        <taxon>Viridiplantae</taxon>
        <taxon>Streptophyta</taxon>
        <taxon>Embryophyta</taxon>
        <taxon>Tracheophyta</taxon>
        <taxon>Spermatophyta</taxon>
        <taxon>Magnoliopsida</taxon>
        <taxon>Liliopsida</taxon>
        <taxon>Poales</taxon>
        <taxon>Poaceae</taxon>
        <taxon>BOP clade</taxon>
        <taxon>Pooideae</taxon>
        <taxon>Stipodae</taxon>
        <taxon>Brachypodieae</taxon>
        <taxon>Brachypodium</taxon>
    </lineage>
</organism>
<evidence type="ECO:0000256" key="4">
    <source>
        <dbReference type="ARBA" id="ARBA00022989"/>
    </source>
</evidence>
<reference evidence="9" key="2">
    <citation type="submission" date="2017-06" db="EMBL/GenBank/DDBJ databases">
        <title>WGS assembly of Brachypodium distachyon.</title>
        <authorList>
            <consortium name="The International Brachypodium Initiative"/>
            <person name="Lucas S."/>
            <person name="Harmon-Smith M."/>
            <person name="Lail K."/>
            <person name="Tice H."/>
            <person name="Grimwood J."/>
            <person name="Bruce D."/>
            <person name="Barry K."/>
            <person name="Shu S."/>
            <person name="Lindquist E."/>
            <person name="Wang M."/>
            <person name="Pitluck S."/>
            <person name="Vogel J.P."/>
            <person name="Garvin D.F."/>
            <person name="Mockler T.C."/>
            <person name="Schmutz J."/>
            <person name="Rokhsar D."/>
            <person name="Bevan M.W."/>
        </authorList>
    </citation>
    <scope>NUCLEOTIDE SEQUENCE</scope>
    <source>
        <strain evidence="9">Bd21</strain>
    </source>
</reference>
<dbReference type="STRING" id="15368.A0A2K2CTP2"/>
<dbReference type="PRINTS" id="PR00463">
    <property type="entry name" value="EP450I"/>
</dbReference>
<dbReference type="GO" id="GO:0004497">
    <property type="term" value="F:monooxygenase activity"/>
    <property type="evidence" value="ECO:0007669"/>
    <property type="project" value="UniProtKB-KW"/>
</dbReference>
<comment type="subcellular location">
    <subcellularLocation>
        <location evidence="1">Membrane</location>
        <topology evidence="1">Single-pass membrane protein</topology>
    </subcellularLocation>
</comment>
<dbReference type="InterPro" id="IPR051103">
    <property type="entry name" value="Plant_metabolite_P450s"/>
</dbReference>
<dbReference type="AlphaFoldDB" id="A0A2K2CTP2"/>
<dbReference type="InterPro" id="IPR001128">
    <property type="entry name" value="Cyt_P450"/>
</dbReference>
<feature type="transmembrane region" description="Helical" evidence="8">
    <location>
        <begin position="12"/>
        <end position="31"/>
    </location>
</feature>
<evidence type="ECO:0000256" key="2">
    <source>
        <dbReference type="ARBA" id="ARBA00022692"/>
    </source>
</evidence>
<name>A0A2K2CTP2_BRADI</name>
<dbReference type="EnsemblPlants" id="PNT65394">
    <property type="protein sequence ID" value="PNT65394"/>
    <property type="gene ID" value="BRADI_4g41660v3"/>
</dbReference>
<dbReference type="SUPFAM" id="SSF48264">
    <property type="entry name" value="Cytochrome P450"/>
    <property type="match status" value="1"/>
</dbReference>
<evidence type="ECO:0008006" key="12">
    <source>
        <dbReference type="Google" id="ProtNLM"/>
    </source>
</evidence>
<dbReference type="PANTHER" id="PTHR24298:SF80">
    <property type="entry name" value="OS02G0108800 PROTEIN"/>
    <property type="match status" value="1"/>
</dbReference>
<dbReference type="GO" id="GO:0016705">
    <property type="term" value="F:oxidoreductase activity, acting on paired donors, with incorporation or reduction of molecular oxygen"/>
    <property type="evidence" value="ECO:0007669"/>
    <property type="project" value="InterPro"/>
</dbReference>
<dbReference type="InterPro" id="IPR017972">
    <property type="entry name" value="Cyt_P450_CS"/>
</dbReference>
<dbReference type="PROSITE" id="PS00086">
    <property type="entry name" value="CYTOCHROME_P450"/>
    <property type="match status" value="1"/>
</dbReference>
<keyword evidence="2 8" id="KW-0812">Transmembrane</keyword>
<keyword evidence="11" id="KW-1185">Reference proteome</keyword>
<evidence type="ECO:0000313" key="9">
    <source>
        <dbReference type="EMBL" id="PNT65394.1"/>
    </source>
</evidence>
<keyword evidence="5 8" id="KW-0472">Membrane</keyword>
<keyword evidence="4 8" id="KW-1133">Transmembrane helix</keyword>
<keyword evidence="7" id="KW-0503">Monooxygenase</keyword>